<dbReference type="GO" id="GO:0030313">
    <property type="term" value="C:cell envelope"/>
    <property type="evidence" value="ECO:0007669"/>
    <property type="project" value="UniProtKB-SubCell"/>
</dbReference>
<comment type="caution">
    <text evidence="6">The sequence shown here is derived from an EMBL/GenBank/DDBJ whole genome shotgun (WGS) entry which is preliminary data.</text>
</comment>
<feature type="domain" description="Thioredoxin" evidence="5">
    <location>
        <begin position="146"/>
        <end position="290"/>
    </location>
</feature>
<evidence type="ECO:0000313" key="7">
    <source>
        <dbReference type="Proteomes" id="UP000742098"/>
    </source>
</evidence>
<keyword evidence="4" id="KW-0676">Redox-active center</keyword>
<dbReference type="GO" id="GO:0016491">
    <property type="term" value="F:oxidoreductase activity"/>
    <property type="evidence" value="ECO:0007669"/>
    <property type="project" value="InterPro"/>
</dbReference>
<dbReference type="InterPro" id="IPR013766">
    <property type="entry name" value="Thioredoxin_domain"/>
</dbReference>
<dbReference type="PANTHER" id="PTHR42852">
    <property type="entry name" value="THIOL:DISULFIDE INTERCHANGE PROTEIN DSBE"/>
    <property type="match status" value="1"/>
</dbReference>
<reference evidence="6" key="2">
    <citation type="submission" date="2021-09" db="EMBL/GenBank/DDBJ databases">
        <authorList>
            <person name="Gilroy R."/>
        </authorList>
    </citation>
    <scope>NUCLEOTIDE SEQUENCE</scope>
    <source>
        <strain evidence="6">6966</strain>
    </source>
</reference>
<protein>
    <submittedName>
        <fullName evidence="6">TlpA family protein disulfide reductase</fullName>
    </submittedName>
</protein>
<evidence type="ECO:0000256" key="4">
    <source>
        <dbReference type="ARBA" id="ARBA00023284"/>
    </source>
</evidence>
<dbReference type="Proteomes" id="UP000742098">
    <property type="component" value="Unassembled WGS sequence"/>
</dbReference>
<organism evidence="6 7">
    <name type="scientific">Butyricimonas virosa</name>
    <dbReference type="NCBI Taxonomy" id="544645"/>
    <lineage>
        <taxon>Bacteria</taxon>
        <taxon>Pseudomonadati</taxon>
        <taxon>Bacteroidota</taxon>
        <taxon>Bacteroidia</taxon>
        <taxon>Bacteroidales</taxon>
        <taxon>Odoribacteraceae</taxon>
        <taxon>Butyricimonas</taxon>
    </lineage>
</organism>
<evidence type="ECO:0000313" key="6">
    <source>
        <dbReference type="EMBL" id="HJF71090.1"/>
    </source>
</evidence>
<dbReference type="InterPro" id="IPR013740">
    <property type="entry name" value="Redoxin"/>
</dbReference>
<name>A0A921KYR7_9BACT</name>
<dbReference type="Pfam" id="PF08534">
    <property type="entry name" value="Redoxin"/>
    <property type="match status" value="1"/>
</dbReference>
<dbReference type="AlphaFoldDB" id="A0A921KYR7"/>
<dbReference type="SUPFAM" id="SSF52833">
    <property type="entry name" value="Thioredoxin-like"/>
    <property type="match status" value="1"/>
</dbReference>
<dbReference type="Gene3D" id="3.40.30.10">
    <property type="entry name" value="Glutaredoxin"/>
    <property type="match status" value="1"/>
</dbReference>
<proteinExistence type="predicted"/>
<dbReference type="EMBL" id="DYVS01000172">
    <property type="protein sequence ID" value="HJF71090.1"/>
    <property type="molecule type" value="Genomic_DNA"/>
</dbReference>
<dbReference type="PANTHER" id="PTHR42852:SF6">
    <property type="entry name" value="THIOL:DISULFIDE INTERCHANGE PROTEIN DSBE"/>
    <property type="match status" value="1"/>
</dbReference>
<keyword evidence="3" id="KW-1015">Disulfide bond</keyword>
<keyword evidence="2" id="KW-0201">Cytochrome c-type biogenesis</keyword>
<dbReference type="CDD" id="cd02966">
    <property type="entry name" value="TlpA_like_family"/>
    <property type="match status" value="1"/>
</dbReference>
<evidence type="ECO:0000256" key="1">
    <source>
        <dbReference type="ARBA" id="ARBA00004196"/>
    </source>
</evidence>
<evidence type="ECO:0000256" key="3">
    <source>
        <dbReference type="ARBA" id="ARBA00023157"/>
    </source>
</evidence>
<evidence type="ECO:0000259" key="5">
    <source>
        <dbReference type="PROSITE" id="PS51352"/>
    </source>
</evidence>
<accession>A0A921KYR7</accession>
<sequence>MGKKLLIQFMIVWGVCVSAYAREQQASDTSTVVKMNRLYDRVVNGDMDLDTPDLESLREPEIIRLVNRVLALKEPKLDVMGRATWVLYNIRSERVRECYVMWALAEKLDRGDNTFIEHIFTDMDLCSVSEKLTNRARELVALYEPLQPGKDAPDFELESSDGKTIRLHDLQGKPLYIEVWKLDSANCWKDLARLEELKSEHKNVQFVTVVVEPLGKKEAWKQFLRDNGHEGKGIHLFADENAAFREAYRIKSIPRCILFDAKGKFLIPWSVSPGNEYFPYFLSMLKQQQGNKMK</sequence>
<dbReference type="PROSITE" id="PS51352">
    <property type="entry name" value="THIOREDOXIN_2"/>
    <property type="match status" value="1"/>
</dbReference>
<evidence type="ECO:0000256" key="2">
    <source>
        <dbReference type="ARBA" id="ARBA00022748"/>
    </source>
</evidence>
<comment type="subcellular location">
    <subcellularLocation>
        <location evidence="1">Cell envelope</location>
    </subcellularLocation>
</comment>
<dbReference type="GO" id="GO:0017004">
    <property type="term" value="P:cytochrome complex assembly"/>
    <property type="evidence" value="ECO:0007669"/>
    <property type="project" value="UniProtKB-KW"/>
</dbReference>
<dbReference type="InterPro" id="IPR036249">
    <property type="entry name" value="Thioredoxin-like_sf"/>
</dbReference>
<reference evidence="6" key="1">
    <citation type="journal article" date="2021" name="PeerJ">
        <title>Extensive microbial diversity within the chicken gut microbiome revealed by metagenomics and culture.</title>
        <authorList>
            <person name="Gilroy R."/>
            <person name="Ravi A."/>
            <person name="Getino M."/>
            <person name="Pursley I."/>
            <person name="Horton D.L."/>
            <person name="Alikhan N.F."/>
            <person name="Baker D."/>
            <person name="Gharbi K."/>
            <person name="Hall N."/>
            <person name="Watson M."/>
            <person name="Adriaenssens E.M."/>
            <person name="Foster-Nyarko E."/>
            <person name="Jarju S."/>
            <person name="Secka A."/>
            <person name="Antonio M."/>
            <person name="Oren A."/>
            <person name="Chaudhuri R.R."/>
            <person name="La Ragione R."/>
            <person name="Hildebrand F."/>
            <person name="Pallen M.J."/>
        </authorList>
    </citation>
    <scope>NUCLEOTIDE SEQUENCE</scope>
    <source>
        <strain evidence="6">6966</strain>
    </source>
</reference>
<gene>
    <name evidence="6" type="ORF">K8V05_10085</name>
</gene>
<dbReference type="InterPro" id="IPR050553">
    <property type="entry name" value="Thioredoxin_ResA/DsbE_sf"/>
</dbReference>